<keyword evidence="3" id="KW-0328">Glycosyltransferase</keyword>
<dbReference type="SUPFAM" id="SSF53756">
    <property type="entry name" value="UDP-Glycosyltransferase/glycogen phosphorylase"/>
    <property type="match status" value="1"/>
</dbReference>
<dbReference type="EC" id="2.4.-.-" evidence="3"/>
<sequence>MTTCPGLTLALLVATPGTTWGGMEKHTLDLALGMAQRGHRVHVLAHKDYRDRFPAEIHFHAVPMQLGRRHPWLALSLRRSLRRIGPDLLHAHGNKAAQLAGRLPRGLVPHIVGTIHGIKSSHAAFQPLDQVIVVSPGIFEQLEHPKKHLIFNGIPGGAATANQEARPRPAGTEDHPPHCLAVGRLESVKGFDLLIEAWAGLSRPATLTICGEGSERGALQRQIQTLGLAGRVRLAGFQTDLSEAYQRADLTIISSRREGFSYVLIEALMVGCPVIATPVAGPVEFLPDQALSEAISARGLREPLARWLGDLAGLREAERPAVERVRKECTLEAMLAKTEQVYREAQG</sequence>
<comment type="caution">
    <text evidence="3">The sequence shown here is derived from an EMBL/GenBank/DDBJ whole genome shotgun (WGS) entry which is preliminary data.</text>
</comment>
<dbReference type="Gene3D" id="3.40.50.2000">
    <property type="entry name" value="Glycogen Phosphorylase B"/>
    <property type="match status" value="2"/>
</dbReference>
<feature type="domain" description="Glycosyltransferase subfamily 4-like N-terminal" evidence="2">
    <location>
        <begin position="20"/>
        <end position="154"/>
    </location>
</feature>
<feature type="domain" description="Glycosyl transferase family 1" evidence="1">
    <location>
        <begin position="168"/>
        <end position="288"/>
    </location>
</feature>
<proteinExistence type="predicted"/>
<dbReference type="Pfam" id="PF13439">
    <property type="entry name" value="Glyco_transf_4"/>
    <property type="match status" value="1"/>
</dbReference>
<dbReference type="CDD" id="cd03811">
    <property type="entry name" value="GT4_GT28_WabH-like"/>
    <property type="match status" value="1"/>
</dbReference>
<evidence type="ECO:0000313" key="3">
    <source>
        <dbReference type="EMBL" id="MEA1082540.1"/>
    </source>
</evidence>
<keyword evidence="3" id="KW-0808">Transferase</keyword>
<dbReference type="InterPro" id="IPR001296">
    <property type="entry name" value="Glyco_trans_1"/>
</dbReference>
<protein>
    <submittedName>
        <fullName evidence="3">Glycosyltransferase</fullName>
        <ecNumber evidence="3">2.4.-.-</ecNumber>
    </submittedName>
</protein>
<evidence type="ECO:0000259" key="2">
    <source>
        <dbReference type="Pfam" id="PF13439"/>
    </source>
</evidence>
<dbReference type="Proteomes" id="UP001305746">
    <property type="component" value="Unassembled WGS sequence"/>
</dbReference>
<dbReference type="PANTHER" id="PTHR12526">
    <property type="entry name" value="GLYCOSYLTRANSFERASE"/>
    <property type="match status" value="1"/>
</dbReference>
<dbReference type="InterPro" id="IPR028098">
    <property type="entry name" value="Glyco_trans_4-like_N"/>
</dbReference>
<accession>A0ABU5P3C9</accession>
<reference evidence="3 4" key="1">
    <citation type="submission" date="2023-12" db="EMBL/GenBank/DDBJ databases">
        <title>Marinobacter qingdaonensis sp. nov., isolated from the intertidal sediment of Qingdao, PR China.</title>
        <authorList>
            <person name="Li Y."/>
        </authorList>
    </citation>
    <scope>NUCLEOTIDE SEQUENCE [LARGE SCALE GENOMIC DNA]</scope>
    <source>
        <strain evidence="3 4">ASW11-75</strain>
    </source>
</reference>
<dbReference type="Pfam" id="PF00534">
    <property type="entry name" value="Glycos_transf_1"/>
    <property type="match status" value="1"/>
</dbReference>
<dbReference type="GO" id="GO:0016757">
    <property type="term" value="F:glycosyltransferase activity"/>
    <property type="evidence" value="ECO:0007669"/>
    <property type="project" value="UniProtKB-KW"/>
</dbReference>
<dbReference type="RefSeq" id="WP_322857039.1">
    <property type="nucleotide sequence ID" value="NZ_JAYDCJ010000005.1"/>
</dbReference>
<dbReference type="EMBL" id="JAYDCJ010000005">
    <property type="protein sequence ID" value="MEA1082540.1"/>
    <property type="molecule type" value="Genomic_DNA"/>
</dbReference>
<organism evidence="3 4">
    <name type="scientific">Marinobacter qingdaonensis</name>
    <dbReference type="NCBI Taxonomy" id="3108486"/>
    <lineage>
        <taxon>Bacteria</taxon>
        <taxon>Pseudomonadati</taxon>
        <taxon>Pseudomonadota</taxon>
        <taxon>Gammaproteobacteria</taxon>
        <taxon>Pseudomonadales</taxon>
        <taxon>Marinobacteraceae</taxon>
        <taxon>Marinobacter</taxon>
    </lineage>
</organism>
<evidence type="ECO:0000259" key="1">
    <source>
        <dbReference type="Pfam" id="PF00534"/>
    </source>
</evidence>
<gene>
    <name evidence="3" type="ORF">U5822_17880</name>
</gene>
<name>A0ABU5P3C9_9GAMM</name>
<evidence type="ECO:0000313" key="4">
    <source>
        <dbReference type="Proteomes" id="UP001305746"/>
    </source>
</evidence>
<keyword evidence="4" id="KW-1185">Reference proteome</keyword>